<comment type="catalytic activity">
    <reaction evidence="1 16">
        <text>S-ubiquitinyl-[E2 ubiquitin-conjugating enzyme]-L-cysteine + [acceptor protein]-L-lysine = [E2 ubiquitin-conjugating enzyme]-L-cysteine + N(6)-ubiquitinyl-[acceptor protein]-L-lysine.</text>
        <dbReference type="EC" id="2.3.2.27"/>
    </reaction>
</comment>
<keyword evidence="9 16" id="KW-0479">Metal-binding</keyword>
<dbReference type="InterPro" id="IPR054477">
    <property type="entry name" value="LTN1_E3_ligase_6th"/>
</dbReference>
<evidence type="ECO:0000256" key="11">
    <source>
        <dbReference type="ARBA" id="ARBA00022771"/>
    </source>
</evidence>
<comment type="pathway">
    <text evidence="3 16">Protein modification; protein ubiquitination.</text>
</comment>
<keyword evidence="20" id="KW-1185">Reference proteome</keyword>
<protein>
    <recommendedName>
        <fullName evidence="6 16">E3 ubiquitin-protein ligase listerin</fullName>
        <ecNumber evidence="5 16">2.3.2.27</ecNumber>
    </recommendedName>
    <alternativeName>
        <fullName evidence="16">RING-type E3 ubiquitin transferase listerin</fullName>
    </alternativeName>
</protein>
<evidence type="ECO:0000256" key="17">
    <source>
        <dbReference type="SAM" id="MobiDB-lite"/>
    </source>
</evidence>
<dbReference type="InterPro" id="IPR039795">
    <property type="entry name" value="LTN1/Rkr1"/>
</dbReference>
<comment type="function">
    <text evidence="16">E3 ubiquitin-protein ligase. Component of the ribosome quality control complex (RQC), a ribosome-associated complex that mediates ubiquitination and extraction of incompletely synthesized nascent chains for proteasomal degradation.</text>
</comment>
<comment type="subcellular location">
    <subcellularLocation>
        <location evidence="2">Cytoplasm</location>
        <location evidence="2">Cytosol</location>
    </subcellularLocation>
</comment>
<dbReference type="GO" id="GO:0072344">
    <property type="term" value="P:rescue of stalled ribosome"/>
    <property type="evidence" value="ECO:0007669"/>
    <property type="project" value="UniProtKB-UniRule"/>
</dbReference>
<keyword evidence="11 15" id="KW-0863">Zinc-finger</keyword>
<dbReference type="Proteomes" id="UP000807769">
    <property type="component" value="Unassembled WGS sequence"/>
</dbReference>
<dbReference type="InterPro" id="IPR001841">
    <property type="entry name" value="Znf_RING"/>
</dbReference>
<dbReference type="GO" id="GO:0008270">
    <property type="term" value="F:zinc ion binding"/>
    <property type="evidence" value="ECO:0007669"/>
    <property type="project" value="UniProtKB-KW"/>
</dbReference>
<accession>A0A9P7E9E3</accession>
<evidence type="ECO:0000256" key="14">
    <source>
        <dbReference type="ARBA" id="ARBA00055150"/>
    </source>
</evidence>
<dbReference type="Gene3D" id="3.30.40.10">
    <property type="entry name" value="Zinc/RING finger domain, C3HC4 (zinc finger)"/>
    <property type="match status" value="1"/>
</dbReference>
<dbReference type="RefSeq" id="XP_041192319.1">
    <property type="nucleotide sequence ID" value="XM_041338400.1"/>
</dbReference>
<keyword evidence="12 16" id="KW-0833">Ubl conjugation pathway</keyword>
<dbReference type="GeneID" id="64632416"/>
<dbReference type="InterPro" id="IPR054478">
    <property type="entry name" value="LTN1_UBC"/>
</dbReference>
<dbReference type="Pfam" id="PF22999">
    <property type="entry name" value="LTN1_E3_ligase_6th"/>
    <property type="match status" value="1"/>
</dbReference>
<comment type="caution">
    <text evidence="19">The sequence shown here is derived from an EMBL/GenBank/DDBJ whole genome shotgun (WGS) entry which is preliminary data.</text>
</comment>
<dbReference type="SMART" id="SM00744">
    <property type="entry name" value="RINGv"/>
    <property type="match status" value="1"/>
</dbReference>
<dbReference type="InterPro" id="IPR039804">
    <property type="entry name" value="RING-CH-C4HC3_LTN1"/>
</dbReference>
<evidence type="ECO:0000256" key="12">
    <source>
        <dbReference type="ARBA" id="ARBA00022786"/>
    </source>
</evidence>
<dbReference type="InterPro" id="IPR011016">
    <property type="entry name" value="Znf_RING-CH"/>
</dbReference>
<feature type="region of interest" description="Disordered" evidence="17">
    <location>
        <begin position="408"/>
        <end position="430"/>
    </location>
</feature>
<proteinExistence type="inferred from homology"/>
<evidence type="ECO:0000256" key="4">
    <source>
        <dbReference type="ARBA" id="ARBA00007997"/>
    </source>
</evidence>
<evidence type="ECO:0000259" key="18">
    <source>
        <dbReference type="PROSITE" id="PS50089"/>
    </source>
</evidence>
<feature type="domain" description="RING-type" evidence="18">
    <location>
        <begin position="1681"/>
        <end position="1728"/>
    </location>
</feature>
<dbReference type="FunFam" id="3.30.40.10:FF:000038">
    <property type="entry name" value="E3 ubiquitin-protein ligase listerin"/>
    <property type="match status" value="1"/>
</dbReference>
<evidence type="ECO:0000256" key="16">
    <source>
        <dbReference type="RuleBase" id="RU367090"/>
    </source>
</evidence>
<dbReference type="EC" id="2.3.2.27" evidence="5 16"/>
<feature type="compositionally biased region" description="Acidic residues" evidence="17">
    <location>
        <begin position="411"/>
        <end position="420"/>
    </location>
</feature>
<dbReference type="SMART" id="SM01197">
    <property type="entry name" value="FANCL_C"/>
    <property type="match status" value="1"/>
</dbReference>
<evidence type="ECO:0000256" key="2">
    <source>
        <dbReference type="ARBA" id="ARBA00004514"/>
    </source>
</evidence>
<reference evidence="19" key="1">
    <citation type="journal article" date="2020" name="New Phytol.">
        <title>Comparative genomics reveals dynamic genome evolution in host specialist ectomycorrhizal fungi.</title>
        <authorList>
            <person name="Lofgren L.A."/>
            <person name="Nguyen N.H."/>
            <person name="Vilgalys R."/>
            <person name="Ruytinx J."/>
            <person name="Liao H.L."/>
            <person name="Branco S."/>
            <person name="Kuo A."/>
            <person name="LaButti K."/>
            <person name="Lipzen A."/>
            <person name="Andreopoulos W."/>
            <person name="Pangilinan J."/>
            <person name="Riley R."/>
            <person name="Hundley H."/>
            <person name="Na H."/>
            <person name="Barry K."/>
            <person name="Grigoriev I.V."/>
            <person name="Stajich J.E."/>
            <person name="Kennedy P.G."/>
        </authorList>
    </citation>
    <scope>NUCLEOTIDE SEQUENCE</scope>
    <source>
        <strain evidence="19">MN1</strain>
    </source>
</reference>
<feature type="region of interest" description="Disordered" evidence="17">
    <location>
        <begin position="1"/>
        <end position="63"/>
    </location>
</feature>
<sequence>MPKNTKSSATSGTRKKNARKAAAGVPPLEKKQKGQKKEPRKKVYIPPSKPAPPQPDPLDTLGLIHRLPPELKDPVTKGRALEELQSKWIDESSRKGDESMECDALVTMLPVWFHRAPVFFTHAVRRIRLLAAALHFSYLRIPAVRDAAIFFLRDTATSEQIEALMGTWCMLAHDVDRQVYLLGQKSWSSVTSPGVDGETLVNFEMLASIMEFLQRILLDPSGVHLYLNPAAPVAPPTPGIKKPGGRFIPAAPREELESNKADEESDLDRNARLRFGALSAFRWLFDARLASKITSLDDLSRLLSNPLFWTSLYCGEHAPWIPDPEIHGLGHGQPQVRQATWALLSVLLQRYKGAIEPLIPILSVVLLRSAWVETDSGVRNVLFQPVLIFLKEFPNAWILEGAYDADKHEDGDDSDSDSEELETKTSSTRKEYSSEAYREFLQFLELGCAGSPVDGYPTVLVVLSTIPSSVIAASSRTGMPLDDFFTSFWAAINGHALSSLERKVPSASFLSSLLECLVFFLRRLLSGSQYHGALSGSVSDSLVPNNTRLQDVANELVRAQFTRVWEELKARHLRTDENDVGKLMVSSLLSLHRMNIDLFTTAWDTVSSAVLSQGDENLSLTPTVLRIFVDTFETKDLPAEVTRTLISKYVQETVGKCETVLASDATSARVLRNISVVITLMETFGSHLFRHTDFAVRVDNMFVNNALRILQASPQAISAFMSRRNDEDICVELWHVLLVDVSQQIDMLSSLLDVIGADICPKYLRPEDGDDLVKRLIQAQNFFLSENGQDILFQTLVSSLSSTVDDILYTTNALCTKLATVIEFTRIMLSKNYELTSDSLAFVLPNVFIIGYLLPVMFSTLETPTIDTARGIWNLWVSKADIALQGVLSGMIKEKLKELLQDCSTYTRPEDILTLSGHKLKGIDITPLPDIFPTPGEFDTMISSLPSDPPDPSLAFVESIIPAISEFDNPTISGLKFDSRGYSPYIRATSALLAYLGDNRSIAKENMWALRHILILAQYANDALRVPATPSGLFGPDVSWSELRRLLGKVHQLSTYLLSTGDDGLHSQVVSACISARATTSSDALVSFVVDVVNHARREDAVRDALVLRSVLKHLFASASKTDSEQWLNLARRLEKTAPQTTVAILASITEFAPEPLRMDRYRNEIASDVLGVPASRANTTGVVLLRRLAATAPDPESDVVFLPQQRAVNVVKTCQAWVSSDDDIDEDVENMMPLLFIHLSPILQNVAGNHWEFIFDVVENNLENCSFADSATLTMLGRSFRLILAIQDLVLTNKPLRASWDGKKESILVLVKNLVSTKLGQSQLRPVEHDAEVVTDGADRSEPRSLCRELALAMCHLLTDPSYEVQRMGYSLLHKAARKRTEYFVIESAVETEDTVGAELPAELLTILQSNLTSAEGFYDSESDNVKIDLSELYKVSGYLLAWMIMFDLFIDASIKVRSQYFNQMRSLGIMGDFFIPNVFDVLGLFSGKKKAFKLDIWAVDDFFIDHFEPESILGIRLLAAHIYHRALLTVPALIRAWISDCSDRQLLSRVVDYTASYFSPGIIRAELAQVRQADPSSELHTTENLVVKVSPSAGEVTASYTVDDQVLELSLRLPNDWPLHRLDIRDTKMVGVSEDKWRAWVLGVQQIVWQQSYAERSIVDGLTLFTKNVTLHFAGQVECAICYSIISVMDSSLPQKPCKTCKNRFHASCLYKWFKSSHSSSCPLCRSDML</sequence>
<evidence type="ECO:0000256" key="15">
    <source>
        <dbReference type="PROSITE-ProRule" id="PRU00175"/>
    </source>
</evidence>
<evidence type="ECO:0000256" key="3">
    <source>
        <dbReference type="ARBA" id="ARBA00004906"/>
    </source>
</evidence>
<evidence type="ECO:0000256" key="5">
    <source>
        <dbReference type="ARBA" id="ARBA00012483"/>
    </source>
</evidence>
<dbReference type="GO" id="GO:0005829">
    <property type="term" value="C:cytosol"/>
    <property type="evidence" value="ECO:0007669"/>
    <property type="project" value="UniProtKB-SubCell"/>
</dbReference>
<comment type="similarity">
    <text evidence="4 16">Belongs to the LTN1 family.</text>
</comment>
<dbReference type="PROSITE" id="PS50089">
    <property type="entry name" value="ZF_RING_2"/>
    <property type="match status" value="1"/>
</dbReference>
<dbReference type="GO" id="GO:1990116">
    <property type="term" value="P:ribosome-associated ubiquitin-dependent protein catabolic process"/>
    <property type="evidence" value="ECO:0007669"/>
    <property type="project" value="UniProtKB-UniRule"/>
</dbReference>
<dbReference type="GO" id="GO:0061630">
    <property type="term" value="F:ubiquitin protein ligase activity"/>
    <property type="evidence" value="ECO:0007669"/>
    <property type="project" value="UniProtKB-UniRule"/>
</dbReference>
<organism evidence="19 20">
    <name type="scientific">Suillus subaureus</name>
    <dbReference type="NCBI Taxonomy" id="48587"/>
    <lineage>
        <taxon>Eukaryota</taxon>
        <taxon>Fungi</taxon>
        <taxon>Dikarya</taxon>
        <taxon>Basidiomycota</taxon>
        <taxon>Agaricomycotina</taxon>
        <taxon>Agaricomycetes</taxon>
        <taxon>Agaricomycetidae</taxon>
        <taxon>Boletales</taxon>
        <taxon>Suillineae</taxon>
        <taxon>Suillaceae</taxon>
        <taxon>Suillus</taxon>
    </lineage>
</organism>
<keyword evidence="7" id="KW-0963">Cytoplasm</keyword>
<name>A0A9P7E9E3_9AGAM</name>
<dbReference type="InterPro" id="IPR016024">
    <property type="entry name" value="ARM-type_fold"/>
</dbReference>
<evidence type="ECO:0000256" key="8">
    <source>
        <dbReference type="ARBA" id="ARBA00022679"/>
    </source>
</evidence>
<evidence type="ECO:0000256" key="6">
    <source>
        <dbReference type="ARBA" id="ARBA00017157"/>
    </source>
</evidence>
<keyword evidence="10" id="KW-0677">Repeat</keyword>
<comment type="function">
    <text evidence="14">E3 ubiquitin-protein ligase component of the ribosome quality control complex (RQC), a ribosome-associated complex that mediates ubiquitination and extraction of incompletely synthesized nascent chains for proteasomal degradation. Mediates ubiquitination of proteins derived from mRNAs lacking stop codons (non-stop proteins) and other translation arrest products induced by poly-lysine sequences and tandem rare codons. Ubiquitination leads to CDC48 recruitment for extraction and degradation of the incomplete translation product. May indirectly play a role in chromatin function and transcription.</text>
</comment>
<dbReference type="GO" id="GO:1990112">
    <property type="term" value="C:RQC complex"/>
    <property type="evidence" value="ECO:0007669"/>
    <property type="project" value="UniProtKB-UniRule"/>
</dbReference>
<dbReference type="SUPFAM" id="SSF57850">
    <property type="entry name" value="RING/U-box"/>
    <property type="match status" value="1"/>
</dbReference>
<dbReference type="PANTHER" id="PTHR12389:SF0">
    <property type="entry name" value="E3 UBIQUITIN-PROTEIN LIGASE LISTERIN"/>
    <property type="match status" value="1"/>
</dbReference>
<feature type="compositionally biased region" description="Polar residues" evidence="17">
    <location>
        <begin position="1"/>
        <end position="12"/>
    </location>
</feature>
<evidence type="ECO:0000256" key="13">
    <source>
        <dbReference type="ARBA" id="ARBA00022833"/>
    </source>
</evidence>
<dbReference type="Pfam" id="PF13639">
    <property type="entry name" value="zf-RING_2"/>
    <property type="match status" value="1"/>
</dbReference>
<dbReference type="CDD" id="cd16491">
    <property type="entry name" value="RING-CH-C4HC3_LTN1"/>
    <property type="match status" value="1"/>
</dbReference>
<comment type="subunit">
    <text evidence="16">Component of the ribosome quality control complex (RQC).</text>
</comment>
<evidence type="ECO:0000256" key="7">
    <source>
        <dbReference type="ARBA" id="ARBA00022490"/>
    </source>
</evidence>
<evidence type="ECO:0000256" key="10">
    <source>
        <dbReference type="ARBA" id="ARBA00022737"/>
    </source>
</evidence>
<keyword evidence="13 16" id="KW-0862">Zinc</keyword>
<evidence type="ECO:0000256" key="9">
    <source>
        <dbReference type="ARBA" id="ARBA00022723"/>
    </source>
</evidence>
<dbReference type="PANTHER" id="PTHR12389">
    <property type="entry name" value="ZINC FINGER PROTEIN 294"/>
    <property type="match status" value="1"/>
</dbReference>
<keyword evidence="8 16" id="KW-0808">Transferase</keyword>
<evidence type="ECO:0000313" key="19">
    <source>
        <dbReference type="EMBL" id="KAG1815182.1"/>
    </source>
</evidence>
<dbReference type="Pfam" id="PF23009">
    <property type="entry name" value="UBC_like"/>
    <property type="match status" value="1"/>
</dbReference>
<dbReference type="OrthoDB" id="6108at2759"/>
<evidence type="ECO:0000313" key="20">
    <source>
        <dbReference type="Proteomes" id="UP000807769"/>
    </source>
</evidence>
<dbReference type="GO" id="GO:0043023">
    <property type="term" value="F:ribosomal large subunit binding"/>
    <property type="evidence" value="ECO:0007669"/>
    <property type="project" value="TreeGrafter"/>
</dbReference>
<gene>
    <name evidence="19" type="ORF">BJ212DRAFT_1447450</name>
</gene>
<evidence type="ECO:0000256" key="1">
    <source>
        <dbReference type="ARBA" id="ARBA00000900"/>
    </source>
</evidence>
<feature type="compositionally biased region" description="Basic and acidic residues" evidence="17">
    <location>
        <begin position="28"/>
        <end position="37"/>
    </location>
</feature>
<feature type="compositionally biased region" description="Pro residues" evidence="17">
    <location>
        <begin position="47"/>
        <end position="56"/>
    </location>
</feature>
<dbReference type="InterPro" id="IPR013083">
    <property type="entry name" value="Znf_RING/FYVE/PHD"/>
</dbReference>
<dbReference type="EMBL" id="JABBWG010000019">
    <property type="protein sequence ID" value="KAG1815182.1"/>
    <property type="molecule type" value="Genomic_DNA"/>
</dbReference>
<dbReference type="SUPFAM" id="SSF48371">
    <property type="entry name" value="ARM repeat"/>
    <property type="match status" value="1"/>
</dbReference>